<evidence type="ECO:0000256" key="1">
    <source>
        <dbReference type="ARBA" id="ARBA00004141"/>
    </source>
</evidence>
<keyword evidence="3" id="KW-0812">Transmembrane</keyword>
<comment type="subcellular location">
    <subcellularLocation>
        <location evidence="1">Membrane</location>
        <topology evidence="1">Multi-pass membrane protein</topology>
    </subcellularLocation>
</comment>
<dbReference type="PRINTS" id="PR00080">
    <property type="entry name" value="SDRFAMILY"/>
</dbReference>
<dbReference type="eggNOG" id="KOG1201">
    <property type="taxonomic scope" value="Eukaryota"/>
</dbReference>
<evidence type="ECO:0000256" key="9">
    <source>
        <dbReference type="ARBA" id="ARBA00059620"/>
    </source>
</evidence>
<dbReference type="InterPro" id="IPR036291">
    <property type="entry name" value="NAD(P)-bd_dom_sf"/>
</dbReference>
<keyword evidence="4" id="KW-0521">NADP</keyword>
<proteinExistence type="inferred from homology"/>
<evidence type="ECO:0000313" key="14">
    <source>
        <dbReference type="Proteomes" id="UP000016924"/>
    </source>
</evidence>
<gene>
    <name evidence="13" type="ORF">W97_04432</name>
</gene>
<evidence type="ECO:0000313" key="13">
    <source>
        <dbReference type="EMBL" id="EON65195.1"/>
    </source>
</evidence>
<dbReference type="PRINTS" id="PR00081">
    <property type="entry name" value="GDHRDH"/>
</dbReference>
<organism evidence="13 14">
    <name type="scientific">Coniosporium apollinis (strain CBS 100218)</name>
    <name type="common">Rock-inhabiting black yeast</name>
    <dbReference type="NCBI Taxonomy" id="1168221"/>
    <lineage>
        <taxon>Eukaryota</taxon>
        <taxon>Fungi</taxon>
        <taxon>Dikarya</taxon>
        <taxon>Ascomycota</taxon>
        <taxon>Pezizomycotina</taxon>
        <taxon>Dothideomycetes</taxon>
        <taxon>Dothideomycetes incertae sedis</taxon>
        <taxon>Coniosporium</taxon>
    </lineage>
</organism>
<dbReference type="OrthoDB" id="10253736at2759"/>
<evidence type="ECO:0000256" key="8">
    <source>
        <dbReference type="ARBA" id="ARBA00023136"/>
    </source>
</evidence>
<keyword evidence="14" id="KW-1185">Reference proteome</keyword>
<keyword evidence="6" id="KW-0560">Oxidoreductase</keyword>
<comment type="similarity">
    <text evidence="2 12">Belongs to the short-chain dehydrogenases/reductases (SDR) family.</text>
</comment>
<dbReference type="AlphaFoldDB" id="R7YTH9"/>
<evidence type="ECO:0000256" key="12">
    <source>
        <dbReference type="RuleBase" id="RU000363"/>
    </source>
</evidence>
<dbReference type="PANTHER" id="PTHR24322:SF736">
    <property type="entry name" value="RETINOL DEHYDROGENASE 10"/>
    <property type="match status" value="1"/>
</dbReference>
<keyword evidence="8" id="KW-0472">Membrane</keyword>
<dbReference type="CDD" id="cd05339">
    <property type="entry name" value="17beta-HSDXI-like_SDR_c"/>
    <property type="match status" value="1"/>
</dbReference>
<evidence type="ECO:0000256" key="3">
    <source>
        <dbReference type="ARBA" id="ARBA00022692"/>
    </source>
</evidence>
<evidence type="ECO:0000256" key="4">
    <source>
        <dbReference type="ARBA" id="ARBA00022857"/>
    </source>
</evidence>
<dbReference type="InterPro" id="IPR002347">
    <property type="entry name" value="SDR_fam"/>
</dbReference>
<evidence type="ECO:0000256" key="7">
    <source>
        <dbReference type="ARBA" id="ARBA00023098"/>
    </source>
</evidence>
<evidence type="ECO:0000256" key="5">
    <source>
        <dbReference type="ARBA" id="ARBA00022989"/>
    </source>
</evidence>
<dbReference type="Proteomes" id="UP000016924">
    <property type="component" value="Unassembled WGS sequence"/>
</dbReference>
<name>R7YTH9_CONA1</name>
<keyword evidence="5" id="KW-1133">Transmembrane helix</keyword>
<dbReference type="STRING" id="1168221.R7YTH9"/>
<evidence type="ECO:0000256" key="6">
    <source>
        <dbReference type="ARBA" id="ARBA00023002"/>
    </source>
</evidence>
<dbReference type="PROSITE" id="PS00061">
    <property type="entry name" value="ADH_SHORT"/>
    <property type="match status" value="1"/>
</dbReference>
<evidence type="ECO:0000256" key="10">
    <source>
        <dbReference type="ARBA" id="ARBA00068717"/>
    </source>
</evidence>
<dbReference type="OMA" id="RTPMIKM"/>
<evidence type="ECO:0000256" key="11">
    <source>
        <dbReference type="ARBA" id="ARBA00082544"/>
    </source>
</evidence>
<dbReference type="Pfam" id="PF00106">
    <property type="entry name" value="adh_short"/>
    <property type="match status" value="1"/>
</dbReference>
<dbReference type="EMBL" id="JH767572">
    <property type="protein sequence ID" value="EON65195.1"/>
    <property type="molecule type" value="Genomic_DNA"/>
</dbReference>
<dbReference type="HOGENOM" id="CLU_010194_5_2_1"/>
<dbReference type="GO" id="GO:0052650">
    <property type="term" value="F:all-trans-retinol dehydrogenase (NADP+) activity"/>
    <property type="evidence" value="ECO:0007669"/>
    <property type="project" value="UniProtKB-ARBA"/>
</dbReference>
<protein>
    <recommendedName>
        <fullName evidence="10">Short-chain dehydrogenase/reductase 3</fullName>
    </recommendedName>
    <alternativeName>
        <fullName evidence="11">Retinal short-chain dehydrogenase/reductase 1</fullName>
    </alternativeName>
</protein>
<dbReference type="PANTHER" id="PTHR24322">
    <property type="entry name" value="PKSB"/>
    <property type="match status" value="1"/>
</dbReference>
<evidence type="ECO:0000256" key="2">
    <source>
        <dbReference type="ARBA" id="ARBA00006484"/>
    </source>
</evidence>
<dbReference type="GeneID" id="19901743"/>
<dbReference type="Gene3D" id="3.40.50.720">
    <property type="entry name" value="NAD(P)-binding Rossmann-like Domain"/>
    <property type="match status" value="1"/>
</dbReference>
<dbReference type="SUPFAM" id="SSF51735">
    <property type="entry name" value="NAD(P)-binding Rossmann-fold domains"/>
    <property type="match status" value="1"/>
</dbReference>
<accession>R7YTH9</accession>
<dbReference type="InterPro" id="IPR020904">
    <property type="entry name" value="Sc_DH/Rdtase_CS"/>
</dbReference>
<comment type="function">
    <text evidence="9">Catalyzes the reduction of all-trans-retinal to all-trans-retinol in the presence of NADPH.</text>
</comment>
<dbReference type="GO" id="GO:0016020">
    <property type="term" value="C:membrane"/>
    <property type="evidence" value="ECO:0007669"/>
    <property type="project" value="UniProtKB-SubCell"/>
</dbReference>
<dbReference type="FunFam" id="3.40.50.720:FF:000131">
    <property type="entry name" value="Short-chain dehydrogenase/reductase 3"/>
    <property type="match status" value="1"/>
</dbReference>
<keyword evidence="7" id="KW-0443">Lipid metabolism</keyword>
<sequence length="354" mass="39438">MSNIVKLPSEGLTLEALWRPIGGILFQPVIPSILLLASFREPQRIKELLSQASRNTIELSVVNRALKILIAIGVLYRLNNFLSRRALNNFTRDCSWDWQKEIVVVTGGCSGIGELMVRKFAKSSIKVVALDLNPPKTPFPANTFFHKTDVTSPSVIRETAQQIRQEVGEPTVLINNAGIGHVKPMLNETEEQIKRTFDVNIMAHFWLIREFLPYMVQQNHGHIVTIASLASFMAHASNVDYACTKAAALAFHEGLAQELKHVYGAKKVRTTVVHPTWIHTPPVDELLRRKPIDGFKLNANTVADAVVDQVLKGESAQLILPERYSWVSSIRGFPSWLQQALRDVQGDLLVGAGA</sequence>
<reference evidence="14" key="1">
    <citation type="submission" date="2012-06" db="EMBL/GenBank/DDBJ databases">
        <title>The genome sequence of Coniosporium apollinis CBS 100218.</title>
        <authorList>
            <consortium name="The Broad Institute Genome Sequencing Platform"/>
            <person name="Cuomo C."/>
            <person name="Gorbushina A."/>
            <person name="Noack S."/>
            <person name="Walker B."/>
            <person name="Young S.K."/>
            <person name="Zeng Q."/>
            <person name="Gargeya S."/>
            <person name="Fitzgerald M."/>
            <person name="Haas B."/>
            <person name="Abouelleil A."/>
            <person name="Alvarado L."/>
            <person name="Arachchi H.M."/>
            <person name="Berlin A.M."/>
            <person name="Chapman S.B."/>
            <person name="Goldberg J."/>
            <person name="Griggs A."/>
            <person name="Gujja S."/>
            <person name="Hansen M."/>
            <person name="Howarth C."/>
            <person name="Imamovic A."/>
            <person name="Larimer J."/>
            <person name="McCowan C."/>
            <person name="Montmayeur A."/>
            <person name="Murphy C."/>
            <person name="Neiman D."/>
            <person name="Pearson M."/>
            <person name="Priest M."/>
            <person name="Roberts A."/>
            <person name="Saif S."/>
            <person name="Shea T."/>
            <person name="Sisk P."/>
            <person name="Sykes S."/>
            <person name="Wortman J."/>
            <person name="Nusbaum C."/>
            <person name="Birren B."/>
        </authorList>
    </citation>
    <scope>NUCLEOTIDE SEQUENCE [LARGE SCALE GENOMIC DNA]</scope>
    <source>
        <strain evidence="14">CBS 100218</strain>
    </source>
</reference>
<dbReference type="RefSeq" id="XP_007780512.1">
    <property type="nucleotide sequence ID" value="XM_007782322.1"/>
</dbReference>